<dbReference type="EMBL" id="JAHYIQ010000017">
    <property type="protein sequence ID" value="KAK1125180.1"/>
    <property type="molecule type" value="Genomic_DNA"/>
</dbReference>
<comment type="caution">
    <text evidence="2">The sequence shown here is derived from an EMBL/GenBank/DDBJ whole genome shotgun (WGS) entry which is preliminary data.</text>
</comment>
<feature type="coiled-coil region" evidence="1">
    <location>
        <begin position="23"/>
        <end position="50"/>
    </location>
</feature>
<evidence type="ECO:0000256" key="1">
    <source>
        <dbReference type="SAM" id="Coils"/>
    </source>
</evidence>
<name>A0AA40FTP8_9HYME</name>
<evidence type="ECO:0000313" key="3">
    <source>
        <dbReference type="Proteomes" id="UP001177670"/>
    </source>
</evidence>
<reference evidence="2" key="1">
    <citation type="submission" date="2021-10" db="EMBL/GenBank/DDBJ databases">
        <title>Melipona bicolor Genome sequencing and assembly.</title>
        <authorList>
            <person name="Araujo N.S."/>
            <person name="Arias M.C."/>
        </authorList>
    </citation>
    <scope>NUCLEOTIDE SEQUENCE</scope>
    <source>
        <strain evidence="2">USP_2M_L1-L4_2017</strain>
        <tissue evidence="2">Whole body</tissue>
    </source>
</reference>
<dbReference type="Proteomes" id="UP001177670">
    <property type="component" value="Unassembled WGS sequence"/>
</dbReference>
<gene>
    <name evidence="2" type="ORF">K0M31_006520</name>
</gene>
<keyword evidence="3" id="KW-1185">Reference proteome</keyword>
<dbReference type="AlphaFoldDB" id="A0AA40FTP8"/>
<proteinExistence type="predicted"/>
<keyword evidence="1" id="KW-0175">Coiled coil</keyword>
<sequence>MDVDSWKGKEAMFEIERTIERDISCYQKVLINLEEEVNQTQREIDILCNRHLDMSSKLEYGFREYCKRKAFLLHYTDKLMNILLIPAKESSDIIRHKFDKFQRKMLRGTEETERTKKVRLDNKRMCTSANL</sequence>
<evidence type="ECO:0000313" key="2">
    <source>
        <dbReference type="EMBL" id="KAK1125180.1"/>
    </source>
</evidence>
<protein>
    <submittedName>
        <fullName evidence="2">Uncharacterized protein</fullName>
    </submittedName>
</protein>
<organism evidence="2 3">
    <name type="scientific">Melipona bicolor</name>
    <dbReference type="NCBI Taxonomy" id="60889"/>
    <lineage>
        <taxon>Eukaryota</taxon>
        <taxon>Metazoa</taxon>
        <taxon>Ecdysozoa</taxon>
        <taxon>Arthropoda</taxon>
        <taxon>Hexapoda</taxon>
        <taxon>Insecta</taxon>
        <taxon>Pterygota</taxon>
        <taxon>Neoptera</taxon>
        <taxon>Endopterygota</taxon>
        <taxon>Hymenoptera</taxon>
        <taxon>Apocrita</taxon>
        <taxon>Aculeata</taxon>
        <taxon>Apoidea</taxon>
        <taxon>Anthophila</taxon>
        <taxon>Apidae</taxon>
        <taxon>Melipona</taxon>
    </lineage>
</organism>
<accession>A0AA40FTP8</accession>